<dbReference type="SUPFAM" id="SSF54897">
    <property type="entry name" value="Protease propeptides/inhibitors"/>
    <property type="match status" value="1"/>
</dbReference>
<dbReference type="GO" id="GO:0004252">
    <property type="term" value="F:serine-type endopeptidase activity"/>
    <property type="evidence" value="ECO:0007669"/>
    <property type="project" value="InterPro"/>
</dbReference>
<keyword evidence="1" id="KW-0732">Signal</keyword>
<proteinExistence type="predicted"/>
<feature type="domain" description="Peptidase S53 activation" evidence="2">
    <location>
        <begin position="33"/>
        <end position="177"/>
    </location>
</feature>
<dbReference type="Pfam" id="PF09286">
    <property type="entry name" value="Pro-kuma_activ"/>
    <property type="match status" value="1"/>
</dbReference>
<dbReference type="RefSeq" id="XP_064659812.1">
    <property type="nucleotide sequence ID" value="XM_064802451.1"/>
</dbReference>
<evidence type="ECO:0000256" key="1">
    <source>
        <dbReference type="SAM" id="SignalP"/>
    </source>
</evidence>
<keyword evidence="4" id="KW-1185">Reference proteome</keyword>
<comment type="caution">
    <text evidence="3">The sequence shown here is derived from an EMBL/GenBank/DDBJ whole genome shotgun (WGS) entry which is preliminary data.</text>
</comment>
<dbReference type="PANTHER" id="PTHR14218">
    <property type="entry name" value="PROTEASE S8 TRIPEPTIDYL PEPTIDASE I CLN2"/>
    <property type="match status" value="1"/>
</dbReference>
<protein>
    <recommendedName>
        <fullName evidence="2">Peptidase S53 activation domain-containing protein</fullName>
    </recommendedName>
</protein>
<evidence type="ECO:0000259" key="2">
    <source>
        <dbReference type="SMART" id="SM00944"/>
    </source>
</evidence>
<dbReference type="InterPro" id="IPR050819">
    <property type="entry name" value="Tripeptidyl-peptidase_I"/>
</dbReference>
<dbReference type="CDD" id="cd11377">
    <property type="entry name" value="Pro-peptidase_S53"/>
    <property type="match status" value="1"/>
</dbReference>
<dbReference type="Proteomes" id="UP001337655">
    <property type="component" value="Unassembled WGS sequence"/>
</dbReference>
<name>A0AAV9PDQ8_9PEZI</name>
<dbReference type="InterPro" id="IPR036852">
    <property type="entry name" value="Peptidase_S8/S53_dom_sf"/>
</dbReference>
<dbReference type="EMBL" id="JAVRRT010000007">
    <property type="protein sequence ID" value="KAK5170614.1"/>
    <property type="molecule type" value="Genomic_DNA"/>
</dbReference>
<dbReference type="InterPro" id="IPR015366">
    <property type="entry name" value="S53_propep"/>
</dbReference>
<dbReference type="GeneID" id="89926547"/>
<dbReference type="GO" id="GO:0006508">
    <property type="term" value="P:proteolysis"/>
    <property type="evidence" value="ECO:0007669"/>
    <property type="project" value="InterPro"/>
</dbReference>
<dbReference type="SMART" id="SM00944">
    <property type="entry name" value="Pro-kuma_activ"/>
    <property type="match status" value="1"/>
</dbReference>
<dbReference type="AlphaFoldDB" id="A0AAV9PDQ8"/>
<feature type="signal peptide" evidence="1">
    <location>
        <begin position="1"/>
        <end position="22"/>
    </location>
</feature>
<reference evidence="3 4" key="1">
    <citation type="submission" date="2023-08" db="EMBL/GenBank/DDBJ databases">
        <title>Black Yeasts Isolated from many extreme environments.</title>
        <authorList>
            <person name="Coleine C."/>
            <person name="Stajich J.E."/>
            <person name="Selbmann L."/>
        </authorList>
    </citation>
    <scope>NUCLEOTIDE SEQUENCE [LARGE SCALE GENOMIC DNA]</scope>
    <source>
        <strain evidence="3 4">CCFEE 5935</strain>
    </source>
</reference>
<dbReference type="GO" id="GO:0008240">
    <property type="term" value="F:tripeptidyl-peptidase activity"/>
    <property type="evidence" value="ECO:0007669"/>
    <property type="project" value="TreeGrafter"/>
</dbReference>
<sequence length="384" mass="43495">MKTLSSLGLWATLLLAFSSTEAIGTPHEKRMTPLHDVVARRRLHERTVLPMRIGLKQNPEALAKAEAWLMSISNPASKDYGSSWSQDDIVEAFAPSDEAISNVTGWLHSAGVLDFTHSDNKLWIAFEASSDFAESLLQTQYEAHTLADGSLQAACNEYHLPEHVRQYVDYVTPGVKGSEIVPRRRLPAKRQPNVRNISAVQLLGLQLEQRPRTPPALRTVMTLLLQLALGRCMIFRLRIHMRQSVATTRWLRYKQINGTQDFPALRNNSTFDQPYVFEQLEADLDVACALPIVYPQNITMFQTPYSSHATRNTTLAEITRNDTDSMNTFLDAIDGSYCKYKDQTSPTGGKLECGIFKPPNVLSISYGWYERDYPPMWQERQCNE</sequence>
<accession>A0AAV9PDQ8</accession>
<dbReference type="Gene3D" id="3.40.50.200">
    <property type="entry name" value="Peptidase S8/S53 domain"/>
    <property type="match status" value="1"/>
</dbReference>
<evidence type="ECO:0000313" key="3">
    <source>
        <dbReference type="EMBL" id="KAK5170614.1"/>
    </source>
</evidence>
<dbReference type="PANTHER" id="PTHR14218:SF19">
    <property type="entry name" value="SERINE PROTEASE AORO, PUTATIVE (AFU_ORTHOLOGUE AFUA_6G10250)-RELATED"/>
    <property type="match status" value="1"/>
</dbReference>
<feature type="chain" id="PRO_5043362054" description="Peptidase S53 activation domain-containing protein" evidence="1">
    <location>
        <begin position="23"/>
        <end position="384"/>
    </location>
</feature>
<organism evidence="3 4">
    <name type="scientific">Saxophila tyrrhenica</name>
    <dbReference type="NCBI Taxonomy" id="1690608"/>
    <lineage>
        <taxon>Eukaryota</taxon>
        <taxon>Fungi</taxon>
        <taxon>Dikarya</taxon>
        <taxon>Ascomycota</taxon>
        <taxon>Pezizomycotina</taxon>
        <taxon>Dothideomycetes</taxon>
        <taxon>Dothideomycetidae</taxon>
        <taxon>Mycosphaerellales</taxon>
        <taxon>Extremaceae</taxon>
        <taxon>Saxophila</taxon>
    </lineage>
</organism>
<gene>
    <name evidence="3" type="ORF">LTR77_005203</name>
</gene>
<evidence type="ECO:0000313" key="4">
    <source>
        <dbReference type="Proteomes" id="UP001337655"/>
    </source>
</evidence>